<accession>F4WUM1</accession>
<reference evidence="7" key="1">
    <citation type="submission" date="2011-02" db="EMBL/GenBank/DDBJ databases">
        <title>The genome of the leaf-cutting ant Acromyrmex echinatior suggests key adaptations to social evolution and fungus farming.</title>
        <authorList>
            <person name="Nygaard S."/>
            <person name="Zhang G."/>
        </authorList>
    </citation>
    <scope>NUCLEOTIDE SEQUENCE</scope>
</reference>
<gene>
    <name evidence="7" type="ORF">G5I_09596</name>
</gene>
<dbReference type="AlphaFoldDB" id="F4WUM1"/>
<protein>
    <recommendedName>
        <fullName evidence="2">Regulatory protein zeste</fullName>
    </recommendedName>
</protein>
<comment type="subunit">
    <text evidence="1">Self-associates forming complexes of several hundred monomers.</text>
</comment>
<evidence type="ECO:0000256" key="4">
    <source>
        <dbReference type="ARBA" id="ARBA00023163"/>
    </source>
</evidence>
<dbReference type="Proteomes" id="UP000007755">
    <property type="component" value="Unassembled WGS sequence"/>
</dbReference>
<dbReference type="EMBL" id="GL888373">
    <property type="protein sequence ID" value="EGI62102.1"/>
    <property type="molecule type" value="Genomic_DNA"/>
</dbReference>
<dbReference type="InParanoid" id="F4WUM1"/>
<feature type="domain" description="Myb/SANT-like DNA-binding" evidence="6">
    <location>
        <begin position="9"/>
        <end position="81"/>
    </location>
</feature>
<organism evidence="8">
    <name type="scientific">Acromyrmex echinatior</name>
    <name type="common">Panamanian leafcutter ant</name>
    <name type="synonym">Acromyrmex octospinosus echinatior</name>
    <dbReference type="NCBI Taxonomy" id="103372"/>
    <lineage>
        <taxon>Eukaryota</taxon>
        <taxon>Metazoa</taxon>
        <taxon>Ecdysozoa</taxon>
        <taxon>Arthropoda</taxon>
        <taxon>Hexapoda</taxon>
        <taxon>Insecta</taxon>
        <taxon>Pterygota</taxon>
        <taxon>Neoptera</taxon>
        <taxon>Endopterygota</taxon>
        <taxon>Hymenoptera</taxon>
        <taxon>Apocrita</taxon>
        <taxon>Aculeata</taxon>
        <taxon>Formicoidea</taxon>
        <taxon>Formicidae</taxon>
        <taxon>Myrmicinae</taxon>
        <taxon>Acromyrmex</taxon>
    </lineage>
</organism>
<dbReference type="Pfam" id="PF13873">
    <property type="entry name" value="Myb_DNA-bind_5"/>
    <property type="match status" value="1"/>
</dbReference>
<evidence type="ECO:0000256" key="5">
    <source>
        <dbReference type="ARBA" id="ARBA00025466"/>
    </source>
</evidence>
<evidence type="ECO:0000256" key="2">
    <source>
        <dbReference type="ARBA" id="ARBA00016807"/>
    </source>
</evidence>
<sequence>MGNKLQRKRARNFSEAKEMILINLVQYKDTLENKESDSVISKDTEKCWKIIKHSFNSKFSDECRNSEVLKNCWDNLKKTRKFFADGRLLLRCLNI</sequence>
<comment type="function">
    <text evidence="5">Involved in transvection phenomena (= synapsis-dependent gene expression), where the synaptic pairing of chromosomes carrying genes with which zeste interacts influences the expression of these genes. Zeste binds to DNA and stimulates transcription from a nearby promoter.</text>
</comment>
<evidence type="ECO:0000259" key="6">
    <source>
        <dbReference type="Pfam" id="PF13873"/>
    </source>
</evidence>
<evidence type="ECO:0000256" key="1">
    <source>
        <dbReference type="ARBA" id="ARBA00011764"/>
    </source>
</evidence>
<name>F4WUM1_ACREC</name>
<keyword evidence="3" id="KW-0805">Transcription regulation</keyword>
<dbReference type="InterPro" id="IPR028002">
    <property type="entry name" value="Myb_DNA-bind_5"/>
</dbReference>
<proteinExistence type="predicted"/>
<evidence type="ECO:0000313" key="8">
    <source>
        <dbReference type="Proteomes" id="UP000007755"/>
    </source>
</evidence>
<keyword evidence="8" id="KW-1185">Reference proteome</keyword>
<dbReference type="eggNOG" id="ENOG502RFDD">
    <property type="taxonomic scope" value="Eukaryota"/>
</dbReference>
<keyword evidence="4" id="KW-0804">Transcription</keyword>
<evidence type="ECO:0000313" key="7">
    <source>
        <dbReference type="EMBL" id="EGI62102.1"/>
    </source>
</evidence>
<evidence type="ECO:0000256" key="3">
    <source>
        <dbReference type="ARBA" id="ARBA00023015"/>
    </source>
</evidence>